<proteinExistence type="predicted"/>
<dbReference type="Proteomes" id="UP000647017">
    <property type="component" value="Unassembled WGS sequence"/>
</dbReference>
<reference evidence="1 2" key="1">
    <citation type="submission" date="2021-01" db="EMBL/GenBank/DDBJ databases">
        <title>Whole genome shotgun sequence of Verrucosispora andamanensis NBRC 109075.</title>
        <authorList>
            <person name="Komaki H."/>
            <person name="Tamura T."/>
        </authorList>
    </citation>
    <scope>NUCLEOTIDE SEQUENCE [LARGE SCALE GENOMIC DNA]</scope>
    <source>
        <strain evidence="1 2">NBRC 109075</strain>
    </source>
</reference>
<sequence length="184" mass="19526">MPRWLTACVSYRASVDQGSSDGLIARCVVPFYLDMMGTNAVRYGRPLLPALAEASRATTAAEVMTLLRDSWRSRVMGAWYSIRVGGADVAAAVLHALATSRGALDAPPLATAAVVLAGPDPAEPLEQYFTADQTHRWGAGGVIAAAADHLRQHHQVATPLPPPTDADRDTVNALIDIAHHLALK</sequence>
<comment type="caution">
    <text evidence="1">The sequence shown here is derived from an EMBL/GenBank/DDBJ whole genome shotgun (WGS) entry which is preliminary data.</text>
</comment>
<accession>A0ABQ4HZ76</accession>
<name>A0ABQ4HZ76_9ACTN</name>
<evidence type="ECO:0000313" key="1">
    <source>
        <dbReference type="EMBL" id="GIJ10960.1"/>
    </source>
</evidence>
<organism evidence="1 2">
    <name type="scientific">Micromonospora andamanensis</name>
    <dbReference type="NCBI Taxonomy" id="1287068"/>
    <lineage>
        <taxon>Bacteria</taxon>
        <taxon>Bacillati</taxon>
        <taxon>Actinomycetota</taxon>
        <taxon>Actinomycetes</taxon>
        <taxon>Micromonosporales</taxon>
        <taxon>Micromonosporaceae</taxon>
        <taxon>Micromonospora</taxon>
    </lineage>
</organism>
<gene>
    <name evidence="1" type="ORF">Van01_41740</name>
</gene>
<evidence type="ECO:0000313" key="2">
    <source>
        <dbReference type="Proteomes" id="UP000647017"/>
    </source>
</evidence>
<protein>
    <submittedName>
        <fullName evidence="1">Uncharacterized protein</fullName>
    </submittedName>
</protein>
<dbReference type="EMBL" id="BOOZ01000025">
    <property type="protein sequence ID" value="GIJ10960.1"/>
    <property type="molecule type" value="Genomic_DNA"/>
</dbReference>
<keyword evidence="2" id="KW-1185">Reference proteome</keyword>